<dbReference type="AlphaFoldDB" id="A0A1I4T8F5"/>
<keyword evidence="1" id="KW-0997">Cell inner membrane</keyword>
<keyword evidence="2" id="KW-1133">Transmembrane helix</keyword>
<organism evidence="4 5">
    <name type="scientific">Shimia aestuarii</name>
    <dbReference type="NCBI Taxonomy" id="254406"/>
    <lineage>
        <taxon>Bacteria</taxon>
        <taxon>Pseudomonadati</taxon>
        <taxon>Pseudomonadota</taxon>
        <taxon>Alphaproteobacteria</taxon>
        <taxon>Rhodobacterales</taxon>
        <taxon>Roseobacteraceae</taxon>
    </lineage>
</organism>
<gene>
    <name evidence="4" type="ORF">SAMN04488042_11436</name>
</gene>
<feature type="transmembrane region" description="Helical" evidence="2">
    <location>
        <begin position="12"/>
        <end position="29"/>
    </location>
</feature>
<feature type="transmembrane region" description="Helical" evidence="2">
    <location>
        <begin position="396"/>
        <end position="419"/>
    </location>
</feature>
<feature type="transmembrane region" description="Helical" evidence="2">
    <location>
        <begin position="35"/>
        <end position="56"/>
    </location>
</feature>
<feature type="transmembrane region" description="Helical" evidence="2">
    <location>
        <begin position="520"/>
        <end position="538"/>
    </location>
</feature>
<feature type="transmembrane region" description="Helical" evidence="2">
    <location>
        <begin position="68"/>
        <end position="86"/>
    </location>
</feature>
<dbReference type="NCBIfam" id="TIGR02123">
    <property type="entry name" value="TRAP_fused"/>
    <property type="match status" value="1"/>
</dbReference>
<evidence type="ECO:0000313" key="4">
    <source>
        <dbReference type="EMBL" id="SFM72901.1"/>
    </source>
</evidence>
<dbReference type="Pfam" id="PF11874">
    <property type="entry name" value="DUF3394"/>
    <property type="match status" value="1"/>
</dbReference>
<dbReference type="InterPro" id="IPR011853">
    <property type="entry name" value="TRAP_DctM-Dct_fused"/>
</dbReference>
<comment type="function">
    <text evidence="1">Part of the tripartite ATP-independent periplasmic (TRAP) transport system.</text>
</comment>
<evidence type="ECO:0000259" key="3">
    <source>
        <dbReference type="Pfam" id="PF06808"/>
    </source>
</evidence>
<proteinExistence type="predicted"/>
<feature type="transmembrane region" description="Helical" evidence="2">
    <location>
        <begin position="480"/>
        <end position="500"/>
    </location>
</feature>
<feature type="transmembrane region" description="Helical" evidence="2">
    <location>
        <begin position="124"/>
        <end position="141"/>
    </location>
</feature>
<dbReference type="RefSeq" id="WP_093096863.1">
    <property type="nucleotide sequence ID" value="NZ_FOTQ01000014.1"/>
</dbReference>
<dbReference type="PANTHER" id="PTHR43849">
    <property type="entry name" value="BLL3936 PROTEIN"/>
    <property type="match status" value="1"/>
</dbReference>
<accession>A0A1I4T8F5</accession>
<dbReference type="InterPro" id="IPR021814">
    <property type="entry name" value="DUF3394"/>
</dbReference>
<feature type="domain" description="TRAP C4-dicarboxylate transport system permease DctM subunit" evidence="3">
    <location>
        <begin position="113"/>
        <end position="540"/>
    </location>
</feature>
<dbReference type="PANTHER" id="PTHR43849:SF2">
    <property type="entry name" value="BLL3936 PROTEIN"/>
    <property type="match status" value="1"/>
</dbReference>
<evidence type="ECO:0000256" key="1">
    <source>
        <dbReference type="RuleBase" id="RU369079"/>
    </source>
</evidence>
<sequence length="625" mass="65859">MKQAISKYGMIATPIMLAMAAFHVWVVLVGAPQVFVFRGTHLLFGLTLVFILFPLVRKESSLFLPSRILDAGLVALTIVVIGYLFVAEDYILRRFALVSPLKPIDLFFGTSFVLLVLEAARRTVGIALPLVAIAFLAFGMINANLSWSYLVDVNYLTTEGILGIPISVSATYITLFVLFGAFVEKSGAGQLFIDFAMAIAGASTGGPAKVACLTSALFGSISGSSTANVMTTGTFTIPLMKRLGYRPHFAGAVEAVASTGGQIMPPIMGAAAFVMAEFMGVSYLTVLKIALVPAMLYFVAVFFAIHFEAKRMNLRGMDRADLPDLREVIFKRGHQILPLVIIVGTLLVGYSAPYAALIGMASVFPIAALRRETRSAVTLANFVDAVTSGIRNSLQVIMACASAGIVVGVIGFSGIGIEFTELVSAAARDNLVLALVLTAIAGVILGMGLPTTPAYIVQVALLVPGLVALGVRLEAAHLFVLYFASLSVITPPVAISLFAANSISGGKLLPSSIAALKLAATGYVVPFMAVFGLPLLLIGTGMQILITVSTALIGVIGLSAGLHGFFLTRCNLLERLTLVAFSLVLMMPGVWFNVLGLCGASIILIVQVLRRRAAPTQSTPASDSV</sequence>
<dbReference type="EMBL" id="FOTQ01000014">
    <property type="protein sequence ID" value="SFM72901.1"/>
    <property type="molecule type" value="Genomic_DNA"/>
</dbReference>
<keyword evidence="5" id="KW-1185">Reference proteome</keyword>
<dbReference type="OrthoDB" id="9759894at2"/>
<evidence type="ECO:0000313" key="5">
    <source>
        <dbReference type="Proteomes" id="UP000199144"/>
    </source>
</evidence>
<feature type="transmembrane region" description="Helical" evidence="2">
    <location>
        <begin position="336"/>
        <end position="364"/>
    </location>
</feature>
<keyword evidence="1" id="KW-1003">Cell membrane</keyword>
<feature type="transmembrane region" description="Helical" evidence="2">
    <location>
        <begin position="545"/>
        <end position="566"/>
    </location>
</feature>
<protein>
    <submittedName>
        <fullName evidence="4">TRAP transporter, 4TM/12TM fusion protein</fullName>
    </submittedName>
</protein>
<evidence type="ECO:0000256" key="2">
    <source>
        <dbReference type="SAM" id="Phobius"/>
    </source>
</evidence>
<dbReference type="GO" id="GO:0005886">
    <property type="term" value="C:plasma membrane"/>
    <property type="evidence" value="ECO:0007669"/>
    <property type="project" value="UniProtKB-SubCell"/>
</dbReference>
<reference evidence="4 5" key="1">
    <citation type="submission" date="2016-10" db="EMBL/GenBank/DDBJ databases">
        <authorList>
            <person name="de Groot N.N."/>
        </authorList>
    </citation>
    <scope>NUCLEOTIDE SEQUENCE [LARGE SCALE GENOMIC DNA]</scope>
    <source>
        <strain evidence="4 5">DSM 15283</strain>
    </source>
</reference>
<dbReference type="GO" id="GO:0022857">
    <property type="term" value="F:transmembrane transporter activity"/>
    <property type="evidence" value="ECO:0007669"/>
    <property type="project" value="UniProtKB-UniRule"/>
</dbReference>
<dbReference type="Pfam" id="PF06808">
    <property type="entry name" value="DctM"/>
    <property type="match status" value="1"/>
</dbReference>
<keyword evidence="2" id="KW-0812">Transmembrane</keyword>
<keyword evidence="2" id="KW-0472">Membrane</keyword>
<dbReference type="Proteomes" id="UP000199144">
    <property type="component" value="Unassembled WGS sequence"/>
</dbReference>
<name>A0A1I4T8F5_9RHOB</name>
<dbReference type="InterPro" id="IPR010656">
    <property type="entry name" value="DctM"/>
</dbReference>
<feature type="transmembrane region" description="Helical" evidence="2">
    <location>
        <begin position="98"/>
        <end position="117"/>
    </location>
</feature>
<feature type="transmembrane region" description="Helical" evidence="2">
    <location>
        <begin position="161"/>
        <end position="183"/>
    </location>
</feature>
<feature type="transmembrane region" description="Helical" evidence="2">
    <location>
        <begin position="431"/>
        <end position="449"/>
    </location>
</feature>
<feature type="transmembrane region" description="Helical" evidence="2">
    <location>
        <begin position="578"/>
        <end position="606"/>
    </location>
</feature>
<feature type="transmembrane region" description="Helical" evidence="2">
    <location>
        <begin position="290"/>
        <end position="309"/>
    </location>
</feature>
<comment type="subcellular location">
    <subcellularLocation>
        <location evidence="1">Cell inner membrane</location>
        <topology evidence="1">Multi-pass membrane protein</topology>
    </subcellularLocation>
</comment>
<feature type="transmembrane region" description="Helical" evidence="2">
    <location>
        <begin position="455"/>
        <end position="473"/>
    </location>
</feature>
<dbReference type="STRING" id="254406.SAMN04488042_11436"/>
<keyword evidence="1" id="KW-0813">Transport</keyword>